<reference evidence="2 3" key="1">
    <citation type="submission" date="2015-12" db="EMBL/GenBank/DDBJ databases">
        <title>Draft genome sequence of Moniliophthora roreri, the causal agent of frosty pod rot of cacao.</title>
        <authorList>
            <person name="Aime M.C."/>
            <person name="Diaz-Valderrama J.R."/>
            <person name="Kijpornyongpan T."/>
            <person name="Phillips-Mora W."/>
        </authorList>
    </citation>
    <scope>NUCLEOTIDE SEQUENCE [LARGE SCALE GENOMIC DNA]</scope>
    <source>
        <strain evidence="2 3">MCA 2952</strain>
    </source>
</reference>
<evidence type="ECO:0000313" key="3">
    <source>
        <dbReference type="Proteomes" id="UP000054988"/>
    </source>
</evidence>
<protein>
    <recommendedName>
        <fullName evidence="4">F-box domain-containing protein</fullName>
    </recommendedName>
</protein>
<feature type="compositionally biased region" description="Basic and acidic residues" evidence="1">
    <location>
        <begin position="16"/>
        <end position="28"/>
    </location>
</feature>
<comment type="caution">
    <text evidence="2">The sequence shown here is derived from an EMBL/GenBank/DDBJ whole genome shotgun (WGS) entry which is preliminary data.</text>
</comment>
<evidence type="ECO:0008006" key="4">
    <source>
        <dbReference type="Google" id="ProtNLM"/>
    </source>
</evidence>
<proteinExistence type="predicted"/>
<name>A0A0W0G6N3_MONRR</name>
<dbReference type="AlphaFoldDB" id="A0A0W0G6N3"/>
<evidence type="ECO:0000256" key="1">
    <source>
        <dbReference type="SAM" id="MobiDB-lite"/>
    </source>
</evidence>
<sequence length="550" mass="61740">MWDYVEQAPSPRARSSKADDYVSKTEESRSDLLLMDSRTYLSAPNHSQPSSRDPEHNLLGPDGCWTIDAPAIFLSHVCKRWRAIATNSPNLWSSINIDVYRMPKDFRPLLKLYLCNAGKRPLRIRITDSQKSTWRQQGDYVADHLGFEGFEATWCLLRETRRLGALDLVLDEDFIYSPVSKATFIKEATSMSFPLLTCFNCSTFPDSLDNDRWFTEDDDDDASVDAEEDEVGSWFWDAIYENAPKLTSLVTDRLYNTQLLPYSQLTTLQIMRLNAHDWPHLLLTISTSLNLQNLSIHESYDPIDDDFSSISCCSLRTLRIEIWPVLRNLPRMFASLHLPSLRSFELHLLGPSVAEDALVCNAPESDWPCHTLLAISEACSATLTQLSVKTEDYAISANAMTRALAAMPNLVFLEVNAVRDAQESFAAGLVSGLMVEEARGGRDAVLMPKLRKLFVHETVSSSGGYSPYLEIAEDIVRMAELRSSLRSTSTLAILCLSHGSQKYTWDPAEVHVEFLGVGLVSRLEALEVNGTLCRVEWMSGSVDTENVTLG</sequence>
<organism evidence="2 3">
    <name type="scientific">Moniliophthora roreri</name>
    <name type="common">Frosty pod rot fungus</name>
    <name type="synonym">Monilia roreri</name>
    <dbReference type="NCBI Taxonomy" id="221103"/>
    <lineage>
        <taxon>Eukaryota</taxon>
        <taxon>Fungi</taxon>
        <taxon>Dikarya</taxon>
        <taxon>Basidiomycota</taxon>
        <taxon>Agaricomycotina</taxon>
        <taxon>Agaricomycetes</taxon>
        <taxon>Agaricomycetidae</taxon>
        <taxon>Agaricales</taxon>
        <taxon>Marasmiineae</taxon>
        <taxon>Marasmiaceae</taxon>
        <taxon>Moniliophthora</taxon>
    </lineage>
</organism>
<dbReference type="Proteomes" id="UP000054988">
    <property type="component" value="Unassembled WGS sequence"/>
</dbReference>
<evidence type="ECO:0000313" key="2">
    <source>
        <dbReference type="EMBL" id="KTB44248.1"/>
    </source>
</evidence>
<feature type="region of interest" description="Disordered" evidence="1">
    <location>
        <begin position="1"/>
        <end position="28"/>
    </location>
</feature>
<accession>A0A0W0G6N3</accession>
<dbReference type="EMBL" id="LATX01000962">
    <property type="protein sequence ID" value="KTB44248.1"/>
    <property type="molecule type" value="Genomic_DNA"/>
</dbReference>
<gene>
    <name evidence="2" type="ORF">WG66_3177</name>
</gene>